<sequence length="260" mass="29762">MRGILVMTRNHKKKRSFIATATSVNDHDAILYYLRWTYAQSTGAASSAVNHVRRSSELSQADVLDPVTQGCCAKLHITGKKQTASLTMSTQRGNMKKRAPKHQNSFAFKHNPKSKKTNRIMSMPIYGLCQKCHEQIEWRKKYRKYKPLTQSGSCNFCHQKNVTSAYHSSCDPCARDRGICAKCCLMKEVVASEQELLMEHEKKEREFGNTLEGMRERDRRAYLRKLEKEAMITNRKEAMTTQNEIAESSNEMLSLDNGSI</sequence>
<dbReference type="AlphaFoldDB" id="A0AAU9L5Z7"/>
<name>A0AAU9L5Z7_9STRA</name>
<dbReference type="Pfam" id="PF10217">
    <property type="entry name" value="DUF2039"/>
    <property type="match status" value="1"/>
</dbReference>
<protein>
    <submittedName>
        <fullName evidence="1">Uncharacterized protein</fullName>
    </submittedName>
</protein>
<accession>A0AAU9L5Z7</accession>
<proteinExistence type="predicted"/>
<evidence type="ECO:0000313" key="2">
    <source>
        <dbReference type="Proteomes" id="UP001160483"/>
    </source>
</evidence>
<dbReference type="PANTHER" id="PTHR22876">
    <property type="entry name" value="ZGC:101016"/>
    <property type="match status" value="1"/>
</dbReference>
<dbReference type="EMBL" id="CAKKTJ010000297">
    <property type="protein sequence ID" value="CAH0479221.1"/>
    <property type="molecule type" value="Genomic_DNA"/>
</dbReference>
<organism evidence="1 2">
    <name type="scientific">Peronospora belbahrii</name>
    <dbReference type="NCBI Taxonomy" id="622444"/>
    <lineage>
        <taxon>Eukaryota</taxon>
        <taxon>Sar</taxon>
        <taxon>Stramenopiles</taxon>
        <taxon>Oomycota</taxon>
        <taxon>Peronosporomycetes</taxon>
        <taxon>Peronosporales</taxon>
        <taxon>Peronosporaceae</taxon>
        <taxon>Peronospora</taxon>
    </lineage>
</organism>
<dbReference type="Proteomes" id="UP001160483">
    <property type="component" value="Unassembled WGS sequence"/>
</dbReference>
<dbReference type="InterPro" id="IPR019351">
    <property type="entry name" value="DUF2039"/>
</dbReference>
<reference evidence="1" key="1">
    <citation type="submission" date="2021-11" db="EMBL/GenBank/DDBJ databases">
        <authorList>
            <person name="Islam A."/>
            <person name="Islam S."/>
            <person name="Flora M.S."/>
            <person name="Rahman M."/>
            <person name="Ziaur R.M."/>
            <person name="Epstein J.H."/>
            <person name="Hassan M."/>
            <person name="Klassen M."/>
            <person name="Woodard K."/>
            <person name="Webb A."/>
            <person name="Webby R.J."/>
            <person name="El Zowalaty M.E."/>
        </authorList>
    </citation>
    <scope>NUCLEOTIDE SEQUENCE</scope>
    <source>
        <strain evidence="1">Pbs3</strain>
    </source>
</reference>
<comment type="caution">
    <text evidence="1">The sequence shown here is derived from an EMBL/GenBank/DDBJ whole genome shotgun (WGS) entry which is preliminary data.</text>
</comment>
<gene>
    <name evidence="1" type="ORF">PBS003_LOCUS5874</name>
</gene>
<dbReference type="PANTHER" id="PTHR22876:SF5">
    <property type="entry name" value="CHROMOSOME 9 OPEN READING FRAME 85"/>
    <property type="match status" value="1"/>
</dbReference>
<evidence type="ECO:0000313" key="1">
    <source>
        <dbReference type="EMBL" id="CAH0479221.1"/>
    </source>
</evidence>